<keyword evidence="1" id="KW-0472">Membrane</keyword>
<organism evidence="2">
    <name type="scientific">Cacopsylla melanoneura</name>
    <dbReference type="NCBI Taxonomy" id="428564"/>
    <lineage>
        <taxon>Eukaryota</taxon>
        <taxon>Metazoa</taxon>
        <taxon>Ecdysozoa</taxon>
        <taxon>Arthropoda</taxon>
        <taxon>Hexapoda</taxon>
        <taxon>Insecta</taxon>
        <taxon>Pterygota</taxon>
        <taxon>Neoptera</taxon>
        <taxon>Paraneoptera</taxon>
        <taxon>Hemiptera</taxon>
        <taxon>Sternorrhyncha</taxon>
        <taxon>Psylloidea</taxon>
        <taxon>Psyllidae</taxon>
        <taxon>Psyllinae</taxon>
        <taxon>Cacopsylla</taxon>
    </lineage>
</organism>
<evidence type="ECO:0000313" key="2">
    <source>
        <dbReference type="EMBL" id="CAG6651042.1"/>
    </source>
</evidence>
<feature type="transmembrane region" description="Helical" evidence="1">
    <location>
        <begin position="83"/>
        <end position="102"/>
    </location>
</feature>
<dbReference type="AlphaFoldDB" id="A0A8D8RM54"/>
<feature type="transmembrane region" description="Helical" evidence="1">
    <location>
        <begin position="44"/>
        <end position="63"/>
    </location>
</feature>
<keyword evidence="1" id="KW-1133">Transmembrane helix</keyword>
<reference evidence="2" key="1">
    <citation type="submission" date="2021-05" db="EMBL/GenBank/DDBJ databases">
        <authorList>
            <person name="Alioto T."/>
            <person name="Alioto T."/>
            <person name="Gomez Garrido J."/>
        </authorList>
    </citation>
    <scope>NUCLEOTIDE SEQUENCE</scope>
</reference>
<accession>A0A8D8RM54</accession>
<protein>
    <submittedName>
        <fullName evidence="2">Uncharacterized protein</fullName>
    </submittedName>
</protein>
<dbReference type="EMBL" id="HBUF01165331">
    <property type="protein sequence ID" value="CAG6651042.1"/>
    <property type="molecule type" value="Transcribed_RNA"/>
</dbReference>
<keyword evidence="1" id="KW-0812">Transmembrane</keyword>
<evidence type="ECO:0000256" key="1">
    <source>
        <dbReference type="SAM" id="Phobius"/>
    </source>
</evidence>
<feature type="transmembrane region" description="Helical" evidence="1">
    <location>
        <begin position="13"/>
        <end position="32"/>
    </location>
</feature>
<name>A0A8D8RM54_9HEMI</name>
<sequence length="117" mass="14009">MIFCNLNKFGTEFTFLVLRCPIFLLFFPRSFFRRTRQIHNIKEFILSYEFIQVVYLVGTHALNLAKHRTSSMSLPIQTIFMNIYMGIFINVETSNLITYLYWDLLITHCSNFNVCFR</sequence>
<proteinExistence type="predicted"/>